<keyword evidence="7 9" id="KW-0460">Magnesium</keyword>
<dbReference type="GO" id="GO:0043571">
    <property type="term" value="P:maintenance of CRISPR repeat elements"/>
    <property type="evidence" value="ECO:0007669"/>
    <property type="project" value="UniProtKB-UniRule"/>
</dbReference>
<keyword evidence="5 9" id="KW-0255">Endonuclease</keyword>
<dbReference type="NCBIfam" id="TIGR01573">
    <property type="entry name" value="cas2"/>
    <property type="match status" value="1"/>
</dbReference>
<evidence type="ECO:0000256" key="5">
    <source>
        <dbReference type="ARBA" id="ARBA00022759"/>
    </source>
</evidence>
<dbReference type="Pfam" id="PF09827">
    <property type="entry name" value="CRISPR_Cas2"/>
    <property type="match status" value="1"/>
</dbReference>
<keyword evidence="3 9" id="KW-0540">Nuclease</keyword>
<keyword evidence="11" id="KW-1185">Reference proteome</keyword>
<evidence type="ECO:0000256" key="4">
    <source>
        <dbReference type="ARBA" id="ARBA00022723"/>
    </source>
</evidence>
<dbReference type="InterPro" id="IPR019199">
    <property type="entry name" value="Virulence_VapD/CRISPR_Cas2"/>
</dbReference>
<dbReference type="InterPro" id="IPR021127">
    <property type="entry name" value="CRISPR_associated_Cas2"/>
</dbReference>
<reference evidence="11" key="1">
    <citation type="submission" date="2016-10" db="EMBL/GenBank/DDBJ databases">
        <authorList>
            <person name="Varghese N."/>
            <person name="Submissions S."/>
        </authorList>
    </citation>
    <scope>NUCLEOTIDE SEQUENCE [LARGE SCALE GENOMIC DNA]</scope>
    <source>
        <strain evidence="11">Nm71</strain>
    </source>
</reference>
<evidence type="ECO:0000313" key="11">
    <source>
        <dbReference type="Proteomes" id="UP000199345"/>
    </source>
</evidence>
<evidence type="ECO:0000256" key="6">
    <source>
        <dbReference type="ARBA" id="ARBA00022801"/>
    </source>
</evidence>
<accession>A0A1I0FZS6</accession>
<protein>
    <recommendedName>
        <fullName evidence="9">CRISPR-associated endoribonuclease Cas2</fullName>
        <ecNumber evidence="9">3.1.-.-</ecNumber>
    </recommendedName>
</protein>
<dbReference type="AlphaFoldDB" id="A0A1I0FZS6"/>
<comment type="similarity">
    <text evidence="2 9">Belongs to the CRISPR-associated endoribonuclease Cas2 protein family.</text>
</comment>
<comment type="cofactor">
    <cofactor evidence="1 9">
        <name>Mg(2+)</name>
        <dbReference type="ChEBI" id="CHEBI:18420"/>
    </cofactor>
</comment>
<dbReference type="GO" id="GO:0046872">
    <property type="term" value="F:metal ion binding"/>
    <property type="evidence" value="ECO:0007669"/>
    <property type="project" value="UniProtKB-UniRule"/>
</dbReference>
<dbReference type="SUPFAM" id="SSF143430">
    <property type="entry name" value="TTP0101/SSO1404-like"/>
    <property type="match status" value="1"/>
</dbReference>
<feature type="binding site" evidence="9">
    <location>
        <position position="8"/>
    </location>
    <ligand>
        <name>Mg(2+)</name>
        <dbReference type="ChEBI" id="CHEBI:18420"/>
        <note>catalytic</note>
    </ligand>
</feature>
<dbReference type="HAMAP" id="MF_01471">
    <property type="entry name" value="Cas2"/>
    <property type="match status" value="1"/>
</dbReference>
<dbReference type="GO" id="GO:0004521">
    <property type="term" value="F:RNA endonuclease activity"/>
    <property type="evidence" value="ECO:0007669"/>
    <property type="project" value="InterPro"/>
</dbReference>
<evidence type="ECO:0000256" key="2">
    <source>
        <dbReference type="ARBA" id="ARBA00009959"/>
    </source>
</evidence>
<dbReference type="GO" id="GO:0016787">
    <property type="term" value="F:hydrolase activity"/>
    <property type="evidence" value="ECO:0007669"/>
    <property type="project" value="UniProtKB-KW"/>
</dbReference>
<evidence type="ECO:0000256" key="3">
    <source>
        <dbReference type="ARBA" id="ARBA00022722"/>
    </source>
</evidence>
<keyword evidence="8 9" id="KW-0051">Antiviral defense</keyword>
<name>A0A1I0FZS6_9PROT</name>
<organism evidence="10 11">
    <name type="scientific">Nitrosomonas marina</name>
    <dbReference type="NCBI Taxonomy" id="917"/>
    <lineage>
        <taxon>Bacteria</taxon>
        <taxon>Pseudomonadati</taxon>
        <taxon>Pseudomonadota</taxon>
        <taxon>Betaproteobacteria</taxon>
        <taxon>Nitrosomonadales</taxon>
        <taxon>Nitrosomonadaceae</taxon>
        <taxon>Nitrosomonas</taxon>
    </lineage>
</organism>
<proteinExistence type="inferred from homology"/>
<comment type="function">
    <text evidence="9">CRISPR (clustered regularly interspaced short palindromic repeat), is an adaptive immune system that provides protection against mobile genetic elements (viruses, transposable elements and conjugative plasmids). CRISPR clusters contain sequences complementary to antecedent mobile elements and target invading nucleic acids. CRISPR clusters are transcribed and processed into CRISPR RNA (crRNA). Functions as a ssRNA-specific endoribonuclease. Involved in the integration of spacer DNA into the CRISPR cassette.</text>
</comment>
<evidence type="ECO:0000256" key="1">
    <source>
        <dbReference type="ARBA" id="ARBA00001946"/>
    </source>
</evidence>
<dbReference type="EC" id="3.1.-.-" evidence="9"/>
<dbReference type="RefSeq" id="WP_090661745.1">
    <property type="nucleotide sequence ID" value="NZ_FOIA01000047.1"/>
</dbReference>
<comment type="subunit">
    <text evidence="9">Homodimer, forms a heterotetramer with a Cas1 homodimer.</text>
</comment>
<evidence type="ECO:0000256" key="9">
    <source>
        <dbReference type="HAMAP-Rule" id="MF_01471"/>
    </source>
</evidence>
<sequence>MHYLVITDIADPRRLRRAAKICERWGERVQKSVYLMELDAENLQRLQSAMIKILHGSEDSARYYALCGLDIGRSSGEGLGRGLKPMADHWIV</sequence>
<keyword evidence="4 9" id="KW-0479">Metal-binding</keyword>
<dbReference type="Proteomes" id="UP000199345">
    <property type="component" value="Unassembled WGS sequence"/>
</dbReference>
<dbReference type="CDD" id="cd09725">
    <property type="entry name" value="Cas2_I_II_III"/>
    <property type="match status" value="1"/>
</dbReference>
<evidence type="ECO:0000256" key="8">
    <source>
        <dbReference type="ARBA" id="ARBA00023118"/>
    </source>
</evidence>
<evidence type="ECO:0000256" key="7">
    <source>
        <dbReference type="ARBA" id="ARBA00022842"/>
    </source>
</evidence>
<dbReference type="PANTHER" id="PTHR34405:SF3">
    <property type="entry name" value="CRISPR-ASSOCIATED ENDORIBONUCLEASE CAS2 3"/>
    <property type="match status" value="1"/>
</dbReference>
<dbReference type="Gene3D" id="3.30.70.240">
    <property type="match status" value="1"/>
</dbReference>
<evidence type="ECO:0000313" key="10">
    <source>
        <dbReference type="EMBL" id="SET63053.1"/>
    </source>
</evidence>
<keyword evidence="6 9" id="KW-0378">Hydrolase</keyword>
<dbReference type="PANTHER" id="PTHR34405">
    <property type="entry name" value="CRISPR-ASSOCIATED ENDORIBONUCLEASE CAS2"/>
    <property type="match status" value="1"/>
</dbReference>
<dbReference type="OrthoDB" id="9798176at2"/>
<dbReference type="EMBL" id="FOIA01000047">
    <property type="protein sequence ID" value="SET63053.1"/>
    <property type="molecule type" value="Genomic_DNA"/>
</dbReference>
<gene>
    <name evidence="9" type="primary">cas2</name>
    <name evidence="10" type="ORF">SAMN05216326_14714</name>
</gene>
<dbReference type="GO" id="GO:0051607">
    <property type="term" value="P:defense response to virus"/>
    <property type="evidence" value="ECO:0007669"/>
    <property type="project" value="UniProtKB-UniRule"/>
</dbReference>